<keyword evidence="1" id="KW-0732">Signal</keyword>
<feature type="signal peptide" evidence="1">
    <location>
        <begin position="1"/>
        <end position="24"/>
    </location>
</feature>
<dbReference type="PROSITE" id="PS50231">
    <property type="entry name" value="RICIN_B_LECTIN"/>
    <property type="match status" value="1"/>
</dbReference>
<gene>
    <name evidence="3" type="ORF">Fcan01_26101</name>
</gene>
<dbReference type="InterPro" id="IPR035992">
    <property type="entry name" value="Ricin_B-like_lectins"/>
</dbReference>
<evidence type="ECO:0000259" key="2">
    <source>
        <dbReference type="Pfam" id="PF00652"/>
    </source>
</evidence>
<evidence type="ECO:0000256" key="1">
    <source>
        <dbReference type="SAM" id="SignalP"/>
    </source>
</evidence>
<sequence>MLSSNKNIGSILSLTIVHLCGVLAMQVVPTENEFKLAVLGSDKCLTFPGGVGRSVYLSDCADKNTRSNQEWVVNRETLTLRAYGTLLCLESFNNGGDAYLAECHPTEQKQKWRYACSGNNGEVCHVVNTATNLCLVQTRYENSKAVIVSDCDANDVWSVKKFIPMY</sequence>
<feature type="domain" description="Ricin B lectin" evidence="2">
    <location>
        <begin position="36"/>
        <end position="154"/>
    </location>
</feature>
<dbReference type="Proteomes" id="UP000198287">
    <property type="component" value="Unassembled WGS sequence"/>
</dbReference>
<organism evidence="3 4">
    <name type="scientific">Folsomia candida</name>
    <name type="common">Springtail</name>
    <dbReference type="NCBI Taxonomy" id="158441"/>
    <lineage>
        <taxon>Eukaryota</taxon>
        <taxon>Metazoa</taxon>
        <taxon>Ecdysozoa</taxon>
        <taxon>Arthropoda</taxon>
        <taxon>Hexapoda</taxon>
        <taxon>Collembola</taxon>
        <taxon>Entomobryomorpha</taxon>
        <taxon>Isotomoidea</taxon>
        <taxon>Isotomidae</taxon>
        <taxon>Proisotominae</taxon>
        <taxon>Folsomia</taxon>
    </lineage>
</organism>
<protein>
    <submittedName>
        <fullName evidence="3">Adseverin</fullName>
    </submittedName>
</protein>
<name>A0A226D2P1_FOLCA</name>
<proteinExistence type="predicted"/>
<dbReference type="SUPFAM" id="SSF50370">
    <property type="entry name" value="Ricin B-like lectins"/>
    <property type="match status" value="1"/>
</dbReference>
<dbReference type="Gene3D" id="2.80.10.50">
    <property type="match status" value="1"/>
</dbReference>
<dbReference type="EMBL" id="LNIX01000041">
    <property type="protein sequence ID" value="OXA39098.1"/>
    <property type="molecule type" value="Genomic_DNA"/>
</dbReference>
<reference evidence="3 4" key="1">
    <citation type="submission" date="2015-12" db="EMBL/GenBank/DDBJ databases">
        <title>The genome of Folsomia candida.</title>
        <authorList>
            <person name="Faddeeva A."/>
            <person name="Derks M.F."/>
            <person name="Anvar Y."/>
            <person name="Smit S."/>
            <person name="Van Straalen N."/>
            <person name="Roelofs D."/>
        </authorList>
    </citation>
    <scope>NUCLEOTIDE SEQUENCE [LARGE SCALE GENOMIC DNA]</scope>
    <source>
        <strain evidence="3 4">VU population</strain>
        <tissue evidence="3">Whole body</tissue>
    </source>
</reference>
<dbReference type="OrthoDB" id="442731at2759"/>
<dbReference type="Pfam" id="PF00652">
    <property type="entry name" value="Ricin_B_lectin"/>
    <property type="match status" value="1"/>
</dbReference>
<accession>A0A226D2P1</accession>
<dbReference type="InterPro" id="IPR000772">
    <property type="entry name" value="Ricin_B_lectin"/>
</dbReference>
<evidence type="ECO:0000313" key="4">
    <source>
        <dbReference type="Proteomes" id="UP000198287"/>
    </source>
</evidence>
<keyword evidence="4" id="KW-1185">Reference proteome</keyword>
<comment type="caution">
    <text evidence="3">The sequence shown here is derived from an EMBL/GenBank/DDBJ whole genome shotgun (WGS) entry which is preliminary data.</text>
</comment>
<evidence type="ECO:0000313" key="3">
    <source>
        <dbReference type="EMBL" id="OXA39098.1"/>
    </source>
</evidence>
<dbReference type="AlphaFoldDB" id="A0A226D2P1"/>
<feature type="chain" id="PRO_5012352832" evidence="1">
    <location>
        <begin position="25"/>
        <end position="166"/>
    </location>
</feature>